<organism evidence="2 3">
    <name type="scientific">Neoarthrinium moseri</name>
    <dbReference type="NCBI Taxonomy" id="1658444"/>
    <lineage>
        <taxon>Eukaryota</taxon>
        <taxon>Fungi</taxon>
        <taxon>Dikarya</taxon>
        <taxon>Ascomycota</taxon>
        <taxon>Pezizomycotina</taxon>
        <taxon>Sordariomycetes</taxon>
        <taxon>Xylariomycetidae</taxon>
        <taxon>Amphisphaeriales</taxon>
        <taxon>Apiosporaceae</taxon>
        <taxon>Neoarthrinium</taxon>
    </lineage>
</organism>
<dbReference type="Proteomes" id="UP000829685">
    <property type="component" value="Unassembled WGS sequence"/>
</dbReference>
<comment type="caution">
    <text evidence="2">The sequence shown here is derived from an EMBL/GenBank/DDBJ whole genome shotgun (WGS) entry which is preliminary data.</text>
</comment>
<accession>A0A9Q0ALK8</accession>
<feature type="region of interest" description="Disordered" evidence="1">
    <location>
        <begin position="219"/>
        <end position="292"/>
    </location>
</feature>
<evidence type="ECO:0000313" key="3">
    <source>
        <dbReference type="Proteomes" id="UP000829685"/>
    </source>
</evidence>
<proteinExistence type="predicted"/>
<feature type="region of interest" description="Disordered" evidence="1">
    <location>
        <begin position="558"/>
        <end position="607"/>
    </location>
</feature>
<sequence length="887" mass="99745">MEVIGAVSSTITIFDLVQKLHRMYVTIKGAEKQWQRYCDGLKAVAHIEIVLQNILLKSADTRYLSIKVEGQQDEISLINHLKDVVLQLTNDANILVKRHNDLSKWKNVLVRLRKKAKLVLDLDTIASLVESVERAYNHLHIALTLASLHSSSSWQSKAGSLLSEIKADLAKYGPVLDRIDLSTKLRKKPLGLNMDDGASPGDEVSSFVEARETVVTPQNCSNQNKFRPGFTPQGLLRSKGKRRKALKAIVSTVRGSSSHVEDSPQLPQIEDSYDDGHDADNDSGDNDEPLHHGIASTINQHTLHNNLHQTEYTVISTERKLVQVPANSPMHQSATDPPDSQIYDDYPHLVSAAVRIEEVVESLSESEWEKAQHMDQEELTDFLTGAQPTAYATDAEKTDIEPHSPIIISPYRTSSVLIPPGTNLDVWETDMRFATRKFCIERVSILEDSQVFWAMNLCVDQCSPRCRHMTMNIENVSCIPSQEFSSQELPCKIQLAIFHVAEPSTNELPDNYSQQDDSVASFACNRSRTLAQGRCRKHTLIDEGDRVECAMPVRLFASPQVTPDDSDSGTERAPSEAEDHEDQPGHDEVRAKTAQSGGFPESPGPDDDEATFSVLRMIVLYHTYQPPRTIDFDVLMRFLCLADKYCQCARHRPIKQAKVWVSRMQPSETFDDNAVPWLWVLWKLNMGPQFQKLSSIIQRHARFSISIWQRGAGNKYGITLPLTILNQLDDRRLSVLSRIKDKMTSEMEKQRQIFSHCSSRESIFGVGDVLRSSFAFGYLKLESERWLMRQTPDQNGCSPDFGGVSFVDVKGQSLSMLEIGEWKICSVPLADKMPIPLAMLTSIIPVVGVGLHNEGLHVRLPEEIKAEFINFVEQIDGEDWGINLNQT</sequence>
<gene>
    <name evidence="2" type="ORF">JX265_010510</name>
</gene>
<keyword evidence="3" id="KW-1185">Reference proteome</keyword>
<name>A0A9Q0ALK8_9PEZI</name>
<reference evidence="2" key="1">
    <citation type="submission" date="2021-03" db="EMBL/GenBank/DDBJ databases">
        <title>Revisited historic fungal species revealed as producer of novel bioactive compounds through whole genome sequencing and comparative genomics.</title>
        <authorList>
            <person name="Vignolle G.A."/>
            <person name="Hochenegger N."/>
            <person name="Mach R.L."/>
            <person name="Mach-Aigner A.R."/>
            <person name="Javad Rahimi M."/>
            <person name="Salim K.A."/>
            <person name="Chan C.M."/>
            <person name="Lim L.B.L."/>
            <person name="Cai F."/>
            <person name="Druzhinina I.S."/>
            <person name="U'Ren J.M."/>
            <person name="Derntl C."/>
        </authorList>
    </citation>
    <scope>NUCLEOTIDE SEQUENCE</scope>
    <source>
        <strain evidence="2">TUCIM 5799</strain>
    </source>
</reference>
<dbReference type="EMBL" id="JAFIMR010000035">
    <property type="protein sequence ID" value="KAI1859033.1"/>
    <property type="molecule type" value="Genomic_DNA"/>
</dbReference>
<dbReference type="AlphaFoldDB" id="A0A9Q0ALK8"/>
<evidence type="ECO:0000256" key="1">
    <source>
        <dbReference type="SAM" id="MobiDB-lite"/>
    </source>
</evidence>
<feature type="compositionally biased region" description="Basic and acidic residues" evidence="1">
    <location>
        <begin position="569"/>
        <end position="591"/>
    </location>
</feature>
<evidence type="ECO:0000313" key="2">
    <source>
        <dbReference type="EMBL" id="KAI1859033.1"/>
    </source>
</evidence>
<protein>
    <submittedName>
        <fullName evidence="2">Uncharacterized protein</fullName>
    </submittedName>
</protein>